<dbReference type="AlphaFoldDB" id="A0A8W8ISZ3"/>
<evidence type="ECO:0000256" key="2">
    <source>
        <dbReference type="SAM" id="Phobius"/>
    </source>
</evidence>
<keyword evidence="4" id="KW-1185">Reference proteome</keyword>
<evidence type="ECO:0000313" key="4">
    <source>
        <dbReference type="Proteomes" id="UP000005408"/>
    </source>
</evidence>
<dbReference type="EnsemblMetazoa" id="G15726.4">
    <property type="protein sequence ID" value="G15726.4:cds"/>
    <property type="gene ID" value="G15726"/>
</dbReference>
<proteinExistence type="predicted"/>
<dbReference type="OMA" id="RMSRICD"/>
<organism evidence="3 4">
    <name type="scientific">Magallana gigas</name>
    <name type="common">Pacific oyster</name>
    <name type="synonym">Crassostrea gigas</name>
    <dbReference type="NCBI Taxonomy" id="29159"/>
    <lineage>
        <taxon>Eukaryota</taxon>
        <taxon>Metazoa</taxon>
        <taxon>Spiralia</taxon>
        <taxon>Lophotrochozoa</taxon>
        <taxon>Mollusca</taxon>
        <taxon>Bivalvia</taxon>
        <taxon>Autobranchia</taxon>
        <taxon>Pteriomorphia</taxon>
        <taxon>Ostreida</taxon>
        <taxon>Ostreoidea</taxon>
        <taxon>Ostreidae</taxon>
        <taxon>Magallana</taxon>
    </lineage>
</organism>
<dbReference type="EnsemblMetazoa" id="G15726.1">
    <property type="protein sequence ID" value="G15726.1:cds"/>
    <property type="gene ID" value="G15726"/>
</dbReference>
<protein>
    <submittedName>
        <fullName evidence="3">Uncharacterized protein</fullName>
    </submittedName>
</protein>
<evidence type="ECO:0000313" key="3">
    <source>
        <dbReference type="EnsemblMetazoa" id="G15726.1:cds"/>
    </source>
</evidence>
<accession>A0A8W8ISZ3</accession>
<evidence type="ECO:0000256" key="1">
    <source>
        <dbReference type="SAM" id="MobiDB-lite"/>
    </source>
</evidence>
<sequence>MTTTKTTTLTIAPATEITNAAKTSSTPLPQTTQHVSSATNNTARVHSGGLPKDELEIIIIVICLIALIALILLIYVTFKKFRNSKLCLRLTQFTRVRTTSSSHHPLDPDDVEEDLPPPRTERELFSIGDHDDIDTRLGGAAPSDDYFFDEIYEKSAFVDETTHSSIKDLKLESERDNVPDLLFRSPR</sequence>
<keyword evidence="2" id="KW-0472">Membrane</keyword>
<dbReference type="Proteomes" id="UP000005408">
    <property type="component" value="Unassembled WGS sequence"/>
</dbReference>
<feature type="transmembrane region" description="Helical" evidence="2">
    <location>
        <begin position="57"/>
        <end position="78"/>
    </location>
</feature>
<keyword evidence="2" id="KW-1133">Transmembrane helix</keyword>
<keyword evidence="2" id="KW-0812">Transmembrane</keyword>
<feature type="region of interest" description="Disordered" evidence="1">
    <location>
        <begin position="21"/>
        <end position="44"/>
    </location>
</feature>
<dbReference type="EnsemblMetazoa" id="G15726.2">
    <property type="protein sequence ID" value="G15726.2:cds"/>
    <property type="gene ID" value="G15726"/>
</dbReference>
<name>A0A8W8ISZ3_MAGGI</name>
<dbReference type="EnsemblMetazoa" id="G15726.3">
    <property type="protein sequence ID" value="G15726.3:cds"/>
    <property type="gene ID" value="G15726"/>
</dbReference>
<dbReference type="OrthoDB" id="6160431at2759"/>
<reference evidence="3" key="1">
    <citation type="submission" date="2022-08" db="UniProtKB">
        <authorList>
            <consortium name="EnsemblMetazoa"/>
        </authorList>
    </citation>
    <scope>IDENTIFICATION</scope>
    <source>
        <strain evidence="3">05x7-T-G4-1.051#20</strain>
    </source>
</reference>